<dbReference type="InterPro" id="IPR009056">
    <property type="entry name" value="Cyt_c-like_dom"/>
</dbReference>
<reference evidence="10 11" key="1">
    <citation type="submission" date="2016-10" db="EMBL/GenBank/DDBJ databases">
        <authorList>
            <person name="de Groot N.N."/>
        </authorList>
    </citation>
    <scope>NUCLEOTIDE SEQUENCE [LARGE SCALE GENOMIC DNA]</scope>
    <source>
        <strain evidence="10 11">DSM 23399</strain>
    </source>
</reference>
<dbReference type="GO" id="GO:0005506">
    <property type="term" value="F:iron ion binding"/>
    <property type="evidence" value="ECO:0007669"/>
    <property type="project" value="InterPro"/>
</dbReference>
<dbReference type="GO" id="GO:0020037">
    <property type="term" value="F:heme binding"/>
    <property type="evidence" value="ECO:0007669"/>
    <property type="project" value="InterPro"/>
</dbReference>
<dbReference type="PANTHER" id="PTHR19328:SF75">
    <property type="entry name" value="ALDOSE SUGAR DEHYDROGENASE YLII"/>
    <property type="match status" value="1"/>
</dbReference>
<dbReference type="CDD" id="cd00146">
    <property type="entry name" value="PKD"/>
    <property type="match status" value="1"/>
</dbReference>
<evidence type="ECO:0000259" key="8">
    <source>
        <dbReference type="PROSITE" id="PS50093"/>
    </source>
</evidence>
<evidence type="ECO:0000256" key="7">
    <source>
        <dbReference type="SAM" id="MobiDB-lite"/>
    </source>
</evidence>
<dbReference type="InterPro" id="IPR035986">
    <property type="entry name" value="PKD_dom_sf"/>
</dbReference>
<dbReference type="Pfam" id="PF07995">
    <property type="entry name" value="GSDH"/>
    <property type="match status" value="1"/>
</dbReference>
<dbReference type="Gene3D" id="2.60.40.10">
    <property type="entry name" value="Immunoglobulins"/>
    <property type="match status" value="1"/>
</dbReference>
<evidence type="ECO:0000256" key="1">
    <source>
        <dbReference type="ARBA" id="ARBA00022448"/>
    </source>
</evidence>
<evidence type="ECO:0000256" key="3">
    <source>
        <dbReference type="ARBA" id="ARBA00022723"/>
    </source>
</evidence>
<dbReference type="SUPFAM" id="SSF50952">
    <property type="entry name" value="Soluble quinoprotein glucose dehydrogenase"/>
    <property type="match status" value="1"/>
</dbReference>
<dbReference type="CDD" id="cd04084">
    <property type="entry name" value="CBM6_xylanase-like"/>
    <property type="match status" value="1"/>
</dbReference>
<keyword evidence="5 6" id="KW-0408">Iron</keyword>
<dbReference type="InterPro" id="IPR012938">
    <property type="entry name" value="Glc/Sorbosone_DH"/>
</dbReference>
<feature type="binding site" description="covalent" evidence="6">
    <location>
        <position position="679"/>
    </location>
    <ligand>
        <name>heme c</name>
        <dbReference type="ChEBI" id="CHEBI:61717"/>
    </ligand>
</feature>
<dbReference type="Gene3D" id="2.60.120.260">
    <property type="entry name" value="Galactose-binding domain-like"/>
    <property type="match status" value="1"/>
</dbReference>
<dbReference type="InterPro" id="IPR022409">
    <property type="entry name" value="PKD/Chitinase_dom"/>
</dbReference>
<sequence>MRKYLLVFAVCSLSFWSCENKQKDPFATEKPDESRFTKIPLAGNFNEPMEIEVLDNGDVLIIERHGLLKLYQEESGQTIVVGEVDVFPEREDGLMGMAKDPDFSKNNWLYLYYAPASEPVKNRISRFDFVDNKLDLASEVKILDVDLFRGCCHSAGALEFDAQGNLYLGIGDDSTPFESSNFNPIDERQDQPKNVDAQRSSGNTNDLRGSILRIKPNPEGGYSIPEGNLFPVGTPKTRPEIYVKGNRNPFRYSIDSHNGNLYWGEVGPDGSEDKEGRGPRGYDEINVATGPGYYGWPYFVGNNNAYWKYDFATKESLFQFDPKAPQNTSPNNTGMEILPAAKPALIYYPYAESEEFPMLGQGGRNAMAGQVYYREDYDASEVRFPGYYNEKLFIYDWMRNWIFTVSLTENFEYDTMERFMPETHFEKPMDMQFGKDGSLYVLEYGTFWRANNDDSGLYRIVFSEGNRKPEVKLSADKTLGAAPLTVNFSSAGTQDLDTDDQVSFLWEFGENGATSTEENPSHAFDKPGIYKVKLTATDLQGEAATSFLEVKVGNEAPSVSIAWEGNRSFYFGKEAINYSVTAADKEDGEIDPAQVNLTIDYLEGGYDLIEMGHQEEVLSIGETYINEAGCKACHGISNESVGPDYTSVSEKYKNDKNAKSYLIDKVRNGGSGVWGEQIMPGHTHLDEKRVGQMVDFVLSIANPNAVSGLAASGKYQFENTEDPEGFYMVQAAYEDKGANGIPAIKTTSQLKLRNTTVSAYSADGIENVARANPEDEHYVQFTASGSWLLFRDIDLNQIKNITLSIMPGNTVGKLQVRAGSPDGELLAETGSLRKDSRPKSGPQEGWFNASFTIPPTDYFGDLYFVYVTDGSISIWGTFNLNSLKFER</sequence>
<dbReference type="InterPro" id="IPR000601">
    <property type="entry name" value="PKD_dom"/>
</dbReference>
<organism evidence="10 11">
    <name type="scientific">Algoriphagus aquimarinus</name>
    <dbReference type="NCBI Taxonomy" id="237018"/>
    <lineage>
        <taxon>Bacteria</taxon>
        <taxon>Pseudomonadati</taxon>
        <taxon>Bacteroidota</taxon>
        <taxon>Cytophagia</taxon>
        <taxon>Cytophagales</taxon>
        <taxon>Cyclobacteriaceae</taxon>
        <taxon>Algoriphagus</taxon>
    </lineage>
</organism>
<keyword evidence="3 6" id="KW-0479">Metal-binding</keyword>
<feature type="compositionally biased region" description="Polar residues" evidence="7">
    <location>
        <begin position="197"/>
        <end position="207"/>
    </location>
</feature>
<dbReference type="SMART" id="SM00089">
    <property type="entry name" value="PKD"/>
    <property type="match status" value="1"/>
</dbReference>
<keyword evidence="11" id="KW-1185">Reference proteome</keyword>
<dbReference type="SUPFAM" id="SSF49785">
    <property type="entry name" value="Galactose-binding domain-like"/>
    <property type="match status" value="1"/>
</dbReference>
<evidence type="ECO:0000256" key="2">
    <source>
        <dbReference type="ARBA" id="ARBA00022617"/>
    </source>
</evidence>
<dbReference type="PROSITE" id="PS51007">
    <property type="entry name" value="CYTC"/>
    <property type="match status" value="1"/>
</dbReference>
<dbReference type="InterPro" id="IPR011041">
    <property type="entry name" value="Quinoprot_gluc/sorb_DH_b-prop"/>
</dbReference>
<gene>
    <name evidence="10" type="ORF">SAMN04489723_1103</name>
</gene>
<dbReference type="Proteomes" id="UP000198790">
    <property type="component" value="Unassembled WGS sequence"/>
</dbReference>
<evidence type="ECO:0000313" key="11">
    <source>
        <dbReference type="Proteomes" id="UP000198790"/>
    </source>
</evidence>
<dbReference type="EMBL" id="FOKK01000010">
    <property type="protein sequence ID" value="SFB42874.1"/>
    <property type="molecule type" value="Genomic_DNA"/>
</dbReference>
<evidence type="ECO:0000256" key="4">
    <source>
        <dbReference type="ARBA" id="ARBA00022982"/>
    </source>
</evidence>
<feature type="binding site" description="covalent" evidence="6">
    <location>
        <position position="630"/>
    </location>
    <ligand>
        <name>heme c</name>
        <dbReference type="ChEBI" id="CHEBI:61717"/>
    </ligand>
</feature>
<protein>
    <submittedName>
        <fullName evidence="10">Cytochrome c</fullName>
    </submittedName>
</protein>
<accession>A0A1I1AXR3</accession>
<keyword evidence="2 6" id="KW-0349">Heme</keyword>
<dbReference type="Pfam" id="PF18911">
    <property type="entry name" value="PKD_4"/>
    <property type="match status" value="1"/>
</dbReference>
<dbReference type="GO" id="GO:0009055">
    <property type="term" value="F:electron transfer activity"/>
    <property type="evidence" value="ECO:0007669"/>
    <property type="project" value="InterPro"/>
</dbReference>
<feature type="domain" description="Cytochrome c" evidence="9">
    <location>
        <begin position="616"/>
        <end position="701"/>
    </location>
</feature>
<feature type="domain" description="PKD" evidence="8">
    <location>
        <begin position="469"/>
        <end position="552"/>
    </location>
</feature>
<dbReference type="InterPro" id="IPR008979">
    <property type="entry name" value="Galactose-bd-like_sf"/>
</dbReference>
<dbReference type="InterPro" id="IPR002324">
    <property type="entry name" value="Cyt_c_ID"/>
</dbReference>
<dbReference type="InterPro" id="IPR036909">
    <property type="entry name" value="Cyt_c-like_dom_sf"/>
</dbReference>
<keyword evidence="4" id="KW-0249">Electron transport</keyword>
<proteinExistence type="predicted"/>
<evidence type="ECO:0000256" key="5">
    <source>
        <dbReference type="ARBA" id="ARBA00023004"/>
    </source>
</evidence>
<feature type="region of interest" description="Disordered" evidence="7">
    <location>
        <begin position="178"/>
        <end position="211"/>
    </location>
</feature>
<dbReference type="SUPFAM" id="SSF49299">
    <property type="entry name" value="PKD domain"/>
    <property type="match status" value="1"/>
</dbReference>
<dbReference type="Gene3D" id="2.120.10.30">
    <property type="entry name" value="TolB, C-terminal domain"/>
    <property type="match status" value="1"/>
</dbReference>
<dbReference type="InterPro" id="IPR013783">
    <property type="entry name" value="Ig-like_fold"/>
</dbReference>
<dbReference type="PROSITE" id="PS50093">
    <property type="entry name" value="PKD"/>
    <property type="match status" value="1"/>
</dbReference>
<evidence type="ECO:0000313" key="10">
    <source>
        <dbReference type="EMBL" id="SFB42874.1"/>
    </source>
</evidence>
<dbReference type="Gene3D" id="1.10.760.10">
    <property type="entry name" value="Cytochrome c-like domain"/>
    <property type="match status" value="1"/>
</dbReference>
<dbReference type="InterPro" id="IPR011042">
    <property type="entry name" value="6-blade_b-propeller_TolB-like"/>
</dbReference>
<dbReference type="PRINTS" id="PR00606">
    <property type="entry name" value="CYTCHROMECID"/>
</dbReference>
<name>A0A1I1AXR3_9BACT</name>
<dbReference type="RefSeq" id="WP_092898301.1">
    <property type="nucleotide sequence ID" value="NZ_FOKK01000010.1"/>
</dbReference>
<dbReference type="STRING" id="237018.SAMN04489723_1103"/>
<comment type="PTM">
    <text evidence="6">Binds 1 heme c group covalently per subunit.</text>
</comment>
<feature type="binding site" description="covalent" evidence="6">
    <location>
        <position position="634"/>
    </location>
    <ligand>
        <name>heme c</name>
        <dbReference type="ChEBI" id="CHEBI:61717"/>
    </ligand>
</feature>
<dbReference type="PANTHER" id="PTHR19328">
    <property type="entry name" value="HEDGEHOG-INTERACTING PROTEIN"/>
    <property type="match status" value="1"/>
</dbReference>
<evidence type="ECO:0000259" key="9">
    <source>
        <dbReference type="PROSITE" id="PS51007"/>
    </source>
</evidence>
<evidence type="ECO:0000256" key="6">
    <source>
        <dbReference type="PIRSR" id="PIRSR602324-1"/>
    </source>
</evidence>
<dbReference type="SUPFAM" id="SSF46626">
    <property type="entry name" value="Cytochrome c"/>
    <property type="match status" value="1"/>
</dbReference>
<dbReference type="AlphaFoldDB" id="A0A1I1AXR3"/>
<dbReference type="Pfam" id="PF00034">
    <property type="entry name" value="Cytochrom_C"/>
    <property type="match status" value="1"/>
</dbReference>
<keyword evidence="1" id="KW-0813">Transport</keyword>
<dbReference type="OrthoDB" id="9816308at2"/>